<proteinExistence type="predicted"/>
<dbReference type="PROSITE" id="PS00107">
    <property type="entry name" value="PROTEIN_KINASE_ATP"/>
    <property type="match status" value="1"/>
</dbReference>
<keyword evidence="22" id="KW-1185">Reference proteome</keyword>
<keyword evidence="12 19" id="KW-1133">Transmembrane helix</keyword>
<evidence type="ECO:0000256" key="12">
    <source>
        <dbReference type="ARBA" id="ARBA00022989"/>
    </source>
</evidence>
<feature type="transmembrane region" description="Helical" evidence="19">
    <location>
        <begin position="647"/>
        <end position="671"/>
    </location>
</feature>
<dbReference type="FunFam" id="3.30.200.20:FF:000328">
    <property type="entry name" value="Leucine-rich repeat protein kinase family protein"/>
    <property type="match status" value="1"/>
</dbReference>
<keyword evidence="5" id="KW-0808">Transferase</keyword>
<dbReference type="InterPro" id="IPR001611">
    <property type="entry name" value="Leu-rich_rpt"/>
</dbReference>
<dbReference type="SMART" id="SM00369">
    <property type="entry name" value="LRR_TYP"/>
    <property type="match status" value="6"/>
</dbReference>
<comment type="catalytic activity">
    <reaction evidence="15">
        <text>L-threonyl-[protein] + ATP = O-phospho-L-threonyl-[protein] + ADP + H(+)</text>
        <dbReference type="Rhea" id="RHEA:46608"/>
        <dbReference type="Rhea" id="RHEA-COMP:11060"/>
        <dbReference type="Rhea" id="RHEA-COMP:11605"/>
        <dbReference type="ChEBI" id="CHEBI:15378"/>
        <dbReference type="ChEBI" id="CHEBI:30013"/>
        <dbReference type="ChEBI" id="CHEBI:30616"/>
        <dbReference type="ChEBI" id="CHEBI:61977"/>
        <dbReference type="ChEBI" id="CHEBI:456216"/>
        <dbReference type="EC" id="2.7.11.1"/>
    </reaction>
</comment>
<dbReference type="InterPro" id="IPR001245">
    <property type="entry name" value="Ser-Thr/Tyr_kinase_cat_dom"/>
</dbReference>
<evidence type="ECO:0000256" key="8">
    <source>
        <dbReference type="ARBA" id="ARBA00022737"/>
    </source>
</evidence>
<dbReference type="SUPFAM" id="SSF56112">
    <property type="entry name" value="Protein kinase-like (PK-like)"/>
    <property type="match status" value="2"/>
</dbReference>
<protein>
    <recommendedName>
        <fullName evidence="2">non-specific serine/threonine protein kinase</fullName>
        <ecNumber evidence="2">2.7.11.1</ecNumber>
    </recommendedName>
</protein>
<dbReference type="EC" id="2.7.11.1" evidence="2"/>
<evidence type="ECO:0000256" key="6">
    <source>
        <dbReference type="ARBA" id="ARBA00022692"/>
    </source>
</evidence>
<feature type="domain" description="Protein kinase" evidence="20">
    <location>
        <begin position="1673"/>
        <end position="1936"/>
    </location>
</feature>
<keyword evidence="8" id="KW-0677">Repeat</keyword>
<feature type="transmembrane region" description="Helical" evidence="19">
    <location>
        <begin position="1596"/>
        <end position="1623"/>
    </location>
</feature>
<name>A0A9E7H6P6_9LILI</name>
<dbReference type="SMART" id="SM00220">
    <property type="entry name" value="S_TKc"/>
    <property type="match status" value="1"/>
</dbReference>
<evidence type="ECO:0000313" key="21">
    <source>
        <dbReference type="EMBL" id="URE27870.1"/>
    </source>
</evidence>
<comment type="catalytic activity">
    <reaction evidence="16">
        <text>L-seryl-[protein] + ATP = O-phospho-L-seryl-[protein] + ADP + H(+)</text>
        <dbReference type="Rhea" id="RHEA:17989"/>
        <dbReference type="Rhea" id="RHEA-COMP:9863"/>
        <dbReference type="Rhea" id="RHEA-COMP:11604"/>
        <dbReference type="ChEBI" id="CHEBI:15378"/>
        <dbReference type="ChEBI" id="CHEBI:29999"/>
        <dbReference type="ChEBI" id="CHEBI:30616"/>
        <dbReference type="ChEBI" id="CHEBI:83421"/>
        <dbReference type="ChEBI" id="CHEBI:456216"/>
        <dbReference type="EC" id="2.7.11.1"/>
    </reaction>
</comment>
<dbReference type="PROSITE" id="PS00108">
    <property type="entry name" value="PROTEIN_KINASE_ST"/>
    <property type="match status" value="2"/>
</dbReference>
<dbReference type="GO" id="GO:0004674">
    <property type="term" value="F:protein serine/threonine kinase activity"/>
    <property type="evidence" value="ECO:0007669"/>
    <property type="project" value="UniProtKB-KW"/>
</dbReference>
<dbReference type="GO" id="GO:0005524">
    <property type="term" value="F:ATP binding"/>
    <property type="evidence" value="ECO:0007669"/>
    <property type="project" value="UniProtKB-UniRule"/>
</dbReference>
<evidence type="ECO:0000256" key="11">
    <source>
        <dbReference type="ARBA" id="ARBA00022840"/>
    </source>
</evidence>
<keyword evidence="9 17" id="KW-0547">Nucleotide-binding</keyword>
<evidence type="ECO:0000256" key="18">
    <source>
        <dbReference type="SAM" id="MobiDB-lite"/>
    </source>
</evidence>
<keyword evidence="21" id="KW-0675">Receptor</keyword>
<dbReference type="InterPro" id="IPR011009">
    <property type="entry name" value="Kinase-like_dom_sf"/>
</dbReference>
<evidence type="ECO:0000256" key="3">
    <source>
        <dbReference type="ARBA" id="ARBA00022527"/>
    </source>
</evidence>
<organism evidence="21 22">
    <name type="scientific">Musa troglodytarum</name>
    <name type="common">fe'i banana</name>
    <dbReference type="NCBI Taxonomy" id="320322"/>
    <lineage>
        <taxon>Eukaryota</taxon>
        <taxon>Viridiplantae</taxon>
        <taxon>Streptophyta</taxon>
        <taxon>Embryophyta</taxon>
        <taxon>Tracheophyta</taxon>
        <taxon>Spermatophyta</taxon>
        <taxon>Magnoliopsida</taxon>
        <taxon>Liliopsida</taxon>
        <taxon>Zingiberales</taxon>
        <taxon>Musaceae</taxon>
        <taxon>Musa</taxon>
    </lineage>
</organism>
<evidence type="ECO:0000256" key="10">
    <source>
        <dbReference type="ARBA" id="ARBA00022777"/>
    </source>
</evidence>
<comment type="subcellular location">
    <subcellularLocation>
        <location evidence="1">Cell membrane</location>
        <topology evidence="1">Single-pass membrane protein</topology>
    </subcellularLocation>
</comment>
<keyword evidence="6 19" id="KW-0812">Transmembrane</keyword>
<accession>A0A9E7H6P6</accession>
<dbReference type="InterPro" id="IPR000719">
    <property type="entry name" value="Prot_kinase_dom"/>
</dbReference>
<dbReference type="OrthoDB" id="2015206at2759"/>
<dbReference type="InterPro" id="IPR017441">
    <property type="entry name" value="Protein_kinase_ATP_BS"/>
</dbReference>
<reference evidence="21" key="1">
    <citation type="submission" date="2022-05" db="EMBL/GenBank/DDBJ databases">
        <title>The Musa troglodytarum L. genome provides insights into the mechanism of non-climacteric behaviour and enrichment of carotenoids.</title>
        <authorList>
            <person name="Wang J."/>
        </authorList>
    </citation>
    <scope>NUCLEOTIDE SEQUENCE</scope>
    <source>
        <tissue evidence="21">Leaf</tissue>
    </source>
</reference>
<dbReference type="Gene3D" id="3.30.200.20">
    <property type="entry name" value="Phosphorylase Kinase, domain 1"/>
    <property type="match status" value="1"/>
</dbReference>
<dbReference type="FunFam" id="3.80.10.10:FF:000363">
    <property type="entry name" value="Leucine-rich repeat family protein"/>
    <property type="match status" value="2"/>
</dbReference>
<evidence type="ECO:0000256" key="17">
    <source>
        <dbReference type="PROSITE-ProRule" id="PRU10141"/>
    </source>
</evidence>
<evidence type="ECO:0000256" key="13">
    <source>
        <dbReference type="ARBA" id="ARBA00023136"/>
    </source>
</evidence>
<evidence type="ECO:0000256" key="4">
    <source>
        <dbReference type="ARBA" id="ARBA00022614"/>
    </source>
</evidence>
<gene>
    <name evidence="21" type="ORF">MUK42_06772</name>
</gene>
<evidence type="ECO:0000313" key="22">
    <source>
        <dbReference type="Proteomes" id="UP001055439"/>
    </source>
</evidence>
<evidence type="ECO:0000256" key="19">
    <source>
        <dbReference type="SAM" id="Phobius"/>
    </source>
</evidence>
<evidence type="ECO:0000256" key="7">
    <source>
        <dbReference type="ARBA" id="ARBA00022729"/>
    </source>
</evidence>
<evidence type="ECO:0000256" key="2">
    <source>
        <dbReference type="ARBA" id="ARBA00012513"/>
    </source>
</evidence>
<dbReference type="Pfam" id="PF23598">
    <property type="entry name" value="LRR_14"/>
    <property type="match status" value="1"/>
</dbReference>
<dbReference type="Proteomes" id="UP001055439">
    <property type="component" value="Chromosome 8"/>
</dbReference>
<sequence>MTSDLRLLCFRKVAMMKFLGHTPLDRVILDSDYFWTNKSDSEKSDAFVVGLKRYVVCNDAISSDLMVLVHILCRHKQRYLLPSSPTLRTEGRAEIIISLNPQPISFRRSHLPMVRLKGFLLLFIIIAGLHQGSSKTYPADVSALKSLSSQWKNTPPSWSNAGDPCGDSGEPWEGVNCSNSRVTEIKLFTMGLEGTLSREIGNLTNLEVLDLSHNRNLSGALPSSIGMLKQLKILRLLDCGFSGSIPNEIGSLSRLEILALNSNQFSGRIPASLGSLSNLNYLDLADNQLTGPLPTSASEGSGLDQLLDTEHFHLNKNQLSGSIPNDLFSSNMKVIHILLDSNNLTGAIPESIGLVQSLHVLRLDNNSLNGSVPSSISNLTKLDVLNLANNNLGGPMPNLTGMHALNNLDLSNNSFDPSEAPSWFSDLRNLTTLIVESAGLQGEVPQDLFSLSKLQEVRLGNNAFSGTLNMSSNITRELKTVNFQNNLLTSVTLSSFYNDTLILDGNPVCSNVQLKQTEYCQGQEQDAQANASGSVPCLRPYQGPIICRAPFFGYISHDSLRALEKRVSEKLEGTGVTFVIGDSNFDDNAYLRVQLDLCHPTAKEFTREDILRRLDLNTQDLALPEMYGPCYFNPNRYEFGNSGTRGWIVGVAVGSAAAVFIIAGLGTYALWQKRRAKRAFHRSNPFASWGSSVEEAGGAPQPKGARSFSFDELRKLTNGFSKANEIGSGGYGKVGRPQHQIQGMQNSDCLSYCRCAGLQRTASGRADGCHQEVDEGLHARRSGVQDGDRAALQGASQEPGGPRRLLLRQGGADAGLRVHHQWDLEGLPLRYARDLNGALPAHGIAFYSPMNAGRRSVKLDWRRRVKIALDSARGLAYLHEHANPPIVHRDVKASNILLDDHLTAKVSDFGLSTFVLDSEEGHFSLDVKGTPDDNEYYGLKNMIDPSLPNTSSLDGFRRFAELALQCLDESSVHRPTMNDIVKEIEILLGKDEPDADSTSASVRPPDEMLVSTDCSLLRLALSLFMQSNSRSIQDWGCVTTPTSGQTEMGTLIFTLFVFLVSLGTSAGSTNPQDAAALRSLMSQWQNTPPNWGESDDPCGTPWEGIGCSNSRVTVLRLSTMGIKGTLSGDIGQLGELKTLDLSYNSELGGPLAPNIANLRKITTLILAGCSFSGNIPDELGSLVNLSYLALNSNQFTGSIPASLGKLSNLYWFDVADNQLSGSLPISTKTSPGLDQLVHTKHFHFNKNQLSGSIPEYLFSSDMTLLHVLFDGNKFTGEIPASIGLVQTIEVLRLDRNALSGTVPSNINNLTRINELNLANNKLSGPMPNLTGIDNLNYVDLSNNTFDPSESPAWFSELQSLTALVIESGGLYGEVPQKLFGFPQLQQVILDDNKFNGTLDMGDSISQQLQIVNFTNNHLSGVKLTANYNKTLILVGNPVCNSLSNTNFCSLQQNPEVPYSTSLANCVANLCPQDQSLSPQSCSCAYPFEGVMFFRAPRFRDVTNNTLFQSLESSLWTKLGLPPGSVFLQNPFINSDSYLQVQVKLFPPSGMYFNRSEILQIGFDLSNQTYKPPPIFGPYYFIASPYPFPGTEVKSALSIGLIIGIAVGCALLIIGLLLVVIYALRQGKRAQRAIELSRPFASWARSGDESVDAPQLKGARWFSYDELKQCTNNFAVSNEIGSGGYGKVYRGTLPGGQAVAIKRAQQGSMQGGLEFKTEIELLSRVHHKNLVGLVGFCFDQGEQMLVYEFVPNGTLRESLSGKNGVLLDWRRRLRIALGSARGLAYLHELADPPIIHRDVKSSNILLDENLNAKVADFGLSKLASDNEKGYVSTQVKGTLNSIHLIAFKKFTDLGLRCLEESAGDRPTMSDVVKEIEMMLHADDLSTNSHSASSSATDFGNAKGVPHHPYISLSRKDVNSNAFEYSGGYSFSEKPEPK</sequence>
<dbReference type="Gene3D" id="3.80.10.10">
    <property type="entry name" value="Ribonuclease Inhibitor"/>
    <property type="match status" value="6"/>
</dbReference>
<keyword evidence="3" id="KW-0723">Serine/threonine-protein kinase</keyword>
<keyword evidence="11 17" id="KW-0067">ATP-binding</keyword>
<dbReference type="Gene3D" id="1.10.510.10">
    <property type="entry name" value="Transferase(Phosphotransferase) domain 1"/>
    <property type="match status" value="2"/>
</dbReference>
<dbReference type="InterPro" id="IPR032675">
    <property type="entry name" value="LRR_dom_sf"/>
</dbReference>
<dbReference type="EMBL" id="CP097510">
    <property type="protein sequence ID" value="URE27870.1"/>
    <property type="molecule type" value="Genomic_DNA"/>
</dbReference>
<feature type="region of interest" description="Disordered" evidence="18">
    <location>
        <begin position="781"/>
        <end position="804"/>
    </location>
</feature>
<evidence type="ECO:0000256" key="14">
    <source>
        <dbReference type="ARBA" id="ARBA00023180"/>
    </source>
</evidence>
<keyword evidence="13 19" id="KW-0472">Membrane</keyword>
<dbReference type="Pfam" id="PF00560">
    <property type="entry name" value="LRR_1"/>
    <property type="match status" value="3"/>
</dbReference>
<dbReference type="InterPro" id="IPR008271">
    <property type="entry name" value="Ser/Thr_kinase_AS"/>
</dbReference>
<dbReference type="PANTHER" id="PTHR45974">
    <property type="entry name" value="RECEPTOR-LIKE PROTEIN 55"/>
    <property type="match status" value="1"/>
</dbReference>
<dbReference type="InterPro" id="IPR003591">
    <property type="entry name" value="Leu-rich_rpt_typical-subtyp"/>
</dbReference>
<evidence type="ECO:0000256" key="5">
    <source>
        <dbReference type="ARBA" id="ARBA00022679"/>
    </source>
</evidence>
<dbReference type="FunFam" id="3.80.10.10:FF:000830">
    <property type="entry name" value="Predicted protein"/>
    <property type="match status" value="2"/>
</dbReference>
<keyword evidence="10 21" id="KW-0418">Kinase</keyword>
<keyword evidence="7" id="KW-0732">Signal</keyword>
<dbReference type="GO" id="GO:0005886">
    <property type="term" value="C:plasma membrane"/>
    <property type="evidence" value="ECO:0007669"/>
    <property type="project" value="UniProtKB-SubCell"/>
</dbReference>
<keyword evidence="14" id="KW-0325">Glycoprotein</keyword>
<evidence type="ECO:0000259" key="20">
    <source>
        <dbReference type="PROSITE" id="PS50011"/>
    </source>
</evidence>
<dbReference type="InterPro" id="IPR055414">
    <property type="entry name" value="LRR_R13L4/SHOC2-like"/>
</dbReference>
<dbReference type="Pfam" id="PF07714">
    <property type="entry name" value="PK_Tyr_Ser-Thr"/>
    <property type="match status" value="2"/>
</dbReference>
<keyword evidence="4" id="KW-0433">Leucine-rich repeat</keyword>
<dbReference type="FunFam" id="1.10.510.10:FF:001023">
    <property type="entry name" value="Os07g0541700 protein"/>
    <property type="match status" value="2"/>
</dbReference>
<evidence type="ECO:0000256" key="1">
    <source>
        <dbReference type="ARBA" id="ARBA00004162"/>
    </source>
</evidence>
<evidence type="ECO:0000256" key="9">
    <source>
        <dbReference type="ARBA" id="ARBA00022741"/>
    </source>
</evidence>
<feature type="binding site" evidence="17">
    <location>
        <position position="1701"/>
    </location>
    <ligand>
        <name>ATP</name>
        <dbReference type="ChEBI" id="CHEBI:30616"/>
    </ligand>
</feature>
<dbReference type="PANTHER" id="PTHR45974:SF242">
    <property type="entry name" value="LEUCINE-RICH REPEAT PROTEIN KINASE FAMILY PROTEIN"/>
    <property type="match status" value="1"/>
</dbReference>
<evidence type="ECO:0000256" key="16">
    <source>
        <dbReference type="ARBA" id="ARBA00048679"/>
    </source>
</evidence>
<feature type="transmembrane region" description="Helical" evidence="19">
    <location>
        <begin position="1050"/>
        <end position="1068"/>
    </location>
</feature>
<feature type="domain" description="Protein kinase" evidence="20">
    <location>
        <begin position="720"/>
        <end position="1091"/>
    </location>
</feature>
<evidence type="ECO:0000256" key="15">
    <source>
        <dbReference type="ARBA" id="ARBA00047899"/>
    </source>
</evidence>
<dbReference type="PROSITE" id="PS50011">
    <property type="entry name" value="PROTEIN_KINASE_DOM"/>
    <property type="match status" value="2"/>
</dbReference>
<dbReference type="SUPFAM" id="SSF52058">
    <property type="entry name" value="L domain-like"/>
    <property type="match status" value="3"/>
</dbReference>